<evidence type="ECO:0000313" key="2">
    <source>
        <dbReference type="Proteomes" id="UP000291758"/>
    </source>
</evidence>
<dbReference type="KEGG" id="xyl:ET495_12050"/>
<keyword evidence="2" id="KW-1185">Reference proteome</keyword>
<dbReference type="Proteomes" id="UP000291758">
    <property type="component" value="Chromosome"/>
</dbReference>
<evidence type="ECO:0000313" key="1">
    <source>
        <dbReference type="EMBL" id="QAY63846.1"/>
    </source>
</evidence>
<dbReference type="AlphaFoldDB" id="A0A4P6EN82"/>
<protein>
    <submittedName>
        <fullName evidence="1">Uncharacterized protein</fullName>
    </submittedName>
</protein>
<gene>
    <name evidence="1" type="ORF">ET495_12050</name>
</gene>
<sequence>MAVGPATLLEIAETLDAVCVARSAVGADGDGESALRAALFALLDNPTQDLWEQVREVEVTPTLRSGPATYLPGLADPSPLGMTLGDIVYAFGLPDRTCPSRDSLLRALRWAVGASGESGQR</sequence>
<name>A0A4P6EN82_9MICO</name>
<proteinExistence type="predicted"/>
<reference evidence="1 2" key="1">
    <citation type="submission" date="2019-01" db="EMBL/GenBank/DDBJ databases">
        <title>Genome sequencing of strain 2JSPR-7.</title>
        <authorList>
            <person name="Heo J."/>
            <person name="Kim S.-J."/>
            <person name="Kim J.-S."/>
            <person name="Hong S.-B."/>
            <person name="Kwon S.-W."/>
        </authorList>
    </citation>
    <scope>NUCLEOTIDE SEQUENCE [LARGE SCALE GENOMIC DNA]</scope>
    <source>
        <strain evidence="1 2">2JSPR-7</strain>
    </source>
</reference>
<dbReference type="OrthoDB" id="5148294at2"/>
<organism evidence="1 2">
    <name type="scientific">Xylanimonas allomyrinae</name>
    <dbReference type="NCBI Taxonomy" id="2509459"/>
    <lineage>
        <taxon>Bacteria</taxon>
        <taxon>Bacillati</taxon>
        <taxon>Actinomycetota</taxon>
        <taxon>Actinomycetes</taxon>
        <taxon>Micrococcales</taxon>
        <taxon>Promicromonosporaceae</taxon>
        <taxon>Xylanimonas</taxon>
    </lineage>
</organism>
<dbReference type="EMBL" id="CP035495">
    <property type="protein sequence ID" value="QAY63846.1"/>
    <property type="molecule type" value="Genomic_DNA"/>
</dbReference>
<dbReference type="RefSeq" id="WP_129205006.1">
    <property type="nucleotide sequence ID" value="NZ_CP035495.1"/>
</dbReference>
<accession>A0A4P6EN82</accession>